<keyword evidence="5" id="KW-1185">Reference proteome</keyword>
<evidence type="ECO:0000313" key="4">
    <source>
        <dbReference type="EMBL" id="AZP03220.1"/>
    </source>
</evidence>
<protein>
    <submittedName>
        <fullName evidence="4">Spx/MgsR family RNA polymerase-binding regulatory protein</fullName>
    </submittedName>
</protein>
<dbReference type="InterPro" id="IPR006660">
    <property type="entry name" value="Arsenate_reductase-like"/>
</dbReference>
<keyword evidence="2" id="KW-0676">Redox-active center</keyword>
<dbReference type="PROSITE" id="PS51353">
    <property type="entry name" value="ARSC"/>
    <property type="match status" value="1"/>
</dbReference>
<dbReference type="Proteomes" id="UP000273326">
    <property type="component" value="Chromosome"/>
</dbReference>
<dbReference type="OrthoDB" id="9794155at2"/>
<keyword evidence="1" id="KW-1015">Disulfide bond</keyword>
<dbReference type="EMBL" id="CP034465">
    <property type="protein sequence ID" value="AZP03220.1"/>
    <property type="molecule type" value="Genomic_DNA"/>
</dbReference>
<dbReference type="PANTHER" id="PTHR30041:SF8">
    <property type="entry name" value="PROTEIN YFFB"/>
    <property type="match status" value="1"/>
</dbReference>
<evidence type="ECO:0000256" key="2">
    <source>
        <dbReference type="ARBA" id="ARBA00023284"/>
    </source>
</evidence>
<dbReference type="RefSeq" id="WP_126108322.1">
    <property type="nucleotide sequence ID" value="NZ_CP034465.1"/>
</dbReference>
<reference evidence="5" key="1">
    <citation type="submission" date="2018-12" db="EMBL/GenBank/DDBJ databases">
        <title>Complete genome sequencing of Jeotgalibaca sp. H21T32.</title>
        <authorList>
            <person name="Bae J.-W."/>
            <person name="Lee S.-Y."/>
        </authorList>
    </citation>
    <scope>NUCLEOTIDE SEQUENCE [LARGE SCALE GENOMIC DNA]</scope>
    <source>
        <strain evidence="5">H21T32</strain>
    </source>
</reference>
<dbReference type="Pfam" id="PF03960">
    <property type="entry name" value="ArsC"/>
    <property type="match status" value="1"/>
</dbReference>
<evidence type="ECO:0000256" key="1">
    <source>
        <dbReference type="ARBA" id="ARBA00023157"/>
    </source>
</evidence>
<gene>
    <name evidence="4" type="ORF">EJN90_00250</name>
</gene>
<dbReference type="InterPro" id="IPR036249">
    <property type="entry name" value="Thioredoxin-like_sf"/>
</dbReference>
<comment type="similarity">
    <text evidence="3">Belongs to the ArsC family.</text>
</comment>
<dbReference type="AlphaFoldDB" id="A0A3Q9BIL6"/>
<proteinExistence type="inferred from homology"/>
<dbReference type="NCBIfam" id="TIGR01617">
    <property type="entry name" value="arsC_related"/>
    <property type="match status" value="1"/>
</dbReference>
<accession>A0A3Q9BIL6</accession>
<name>A0A3Q9BIL6_9LACT</name>
<dbReference type="SUPFAM" id="SSF52833">
    <property type="entry name" value="Thioredoxin-like"/>
    <property type="match status" value="1"/>
</dbReference>
<dbReference type="Gene3D" id="3.40.30.10">
    <property type="entry name" value="Glutaredoxin"/>
    <property type="match status" value="1"/>
</dbReference>
<dbReference type="KEGG" id="jeh:EJN90_00250"/>
<dbReference type="PANTHER" id="PTHR30041">
    <property type="entry name" value="ARSENATE REDUCTASE"/>
    <property type="match status" value="1"/>
</dbReference>
<evidence type="ECO:0000256" key="3">
    <source>
        <dbReference type="PROSITE-ProRule" id="PRU01282"/>
    </source>
</evidence>
<dbReference type="InterPro" id="IPR006504">
    <property type="entry name" value="Tscrpt_reg_Spx/MgsR"/>
</dbReference>
<sequence>MLLFYGHPTCSTCKKAEKWLKDRQISYEWKNIKEETPDRELLLATLENEILPRRRLFNTSGNLYKELALKDILDKLTVEEAVDYLVKDGMLIRRPFLTNGQKVTAGFDEDRYSESWA</sequence>
<organism evidence="4 5">
    <name type="scientific">Jeotgalibaca ciconiae</name>
    <dbReference type="NCBI Taxonomy" id="2496265"/>
    <lineage>
        <taxon>Bacteria</taxon>
        <taxon>Bacillati</taxon>
        <taxon>Bacillota</taxon>
        <taxon>Bacilli</taxon>
        <taxon>Lactobacillales</taxon>
        <taxon>Carnobacteriaceae</taxon>
        <taxon>Jeotgalibaca</taxon>
    </lineage>
</organism>
<evidence type="ECO:0000313" key="5">
    <source>
        <dbReference type="Proteomes" id="UP000273326"/>
    </source>
</evidence>